<evidence type="ECO:0000259" key="2">
    <source>
        <dbReference type="Pfam" id="PF07786"/>
    </source>
</evidence>
<organism evidence="3 4">
    <name type="scientific">Devosia insulae DS-56</name>
    <dbReference type="NCBI Taxonomy" id="1116389"/>
    <lineage>
        <taxon>Bacteria</taxon>
        <taxon>Pseudomonadati</taxon>
        <taxon>Pseudomonadota</taxon>
        <taxon>Alphaproteobacteria</taxon>
        <taxon>Hyphomicrobiales</taxon>
        <taxon>Devosiaceae</taxon>
        <taxon>Devosia</taxon>
    </lineage>
</organism>
<evidence type="ECO:0000313" key="4">
    <source>
        <dbReference type="Proteomes" id="UP000095463"/>
    </source>
</evidence>
<sequence>MVAESEWESKQVSLDVSSGRRPRYQLLDLLRGVAIIAMVIFHIAWDLYYFGFSNVDVTTVFGWVVFQKSILSSFLLLVGAGLVLAHGRAIRWNKFWRRFGILVVCALLVTAGTYWMFPDYFVFFGVLHAIALFSLMGLAFLRLPPWLVAAIGVAIIAANLIYNDPIFSSRELAWIGFWPTSPPTSDVVPIFPWFGVVLLGIAAMRLILASPLAEDLGHFHSNEPLARGLAWMGRWSLPIYVLHQPLIIGVLWGLTQLQAPILAPPVLSVSQDFVKSCNAACLGTGSDLARCERYCGCAVEQVETGNLWEAVAATNPTLEQNTQLRAVAQLCTAMADQAP</sequence>
<name>A0A1E5XSZ0_9HYPH</name>
<feature type="transmembrane region" description="Helical" evidence="1">
    <location>
        <begin position="99"/>
        <end position="117"/>
    </location>
</feature>
<dbReference type="OrthoDB" id="9807591at2"/>
<comment type="caution">
    <text evidence="3">The sequence shown here is derived from an EMBL/GenBank/DDBJ whole genome shotgun (WGS) entry which is preliminary data.</text>
</comment>
<keyword evidence="1" id="KW-0472">Membrane</keyword>
<feature type="transmembrane region" description="Helical" evidence="1">
    <location>
        <begin position="190"/>
        <end position="208"/>
    </location>
</feature>
<keyword evidence="1" id="KW-1133">Transmembrane helix</keyword>
<feature type="transmembrane region" description="Helical" evidence="1">
    <location>
        <begin position="146"/>
        <end position="162"/>
    </location>
</feature>
<feature type="domain" description="Heparan-alpha-glucosaminide N-acetyltransferase catalytic" evidence="2">
    <location>
        <begin position="23"/>
        <end position="245"/>
    </location>
</feature>
<evidence type="ECO:0000313" key="3">
    <source>
        <dbReference type="EMBL" id="OEO31700.1"/>
    </source>
</evidence>
<keyword evidence="1" id="KW-0812">Transmembrane</keyword>
<proteinExistence type="predicted"/>
<dbReference type="InterPro" id="IPR012429">
    <property type="entry name" value="HGSNAT_cat"/>
</dbReference>
<dbReference type="Pfam" id="PF07786">
    <property type="entry name" value="HGSNAT_cat"/>
    <property type="match status" value="1"/>
</dbReference>
<dbReference type="EMBL" id="LAJE02000145">
    <property type="protein sequence ID" value="OEO31700.1"/>
    <property type="molecule type" value="Genomic_DNA"/>
</dbReference>
<accession>A0A1E5XSZ0</accession>
<keyword evidence="4" id="KW-1185">Reference proteome</keyword>
<dbReference type="Proteomes" id="UP000095463">
    <property type="component" value="Unassembled WGS sequence"/>
</dbReference>
<protein>
    <recommendedName>
        <fullName evidence="2">Heparan-alpha-glucosaminide N-acetyltransferase catalytic domain-containing protein</fullName>
    </recommendedName>
</protein>
<feature type="transmembrane region" description="Helical" evidence="1">
    <location>
        <begin position="123"/>
        <end position="141"/>
    </location>
</feature>
<feature type="transmembrane region" description="Helical" evidence="1">
    <location>
        <begin position="70"/>
        <end position="87"/>
    </location>
</feature>
<reference evidence="3 4" key="1">
    <citation type="journal article" date="2015" name="Genome Announc.">
        <title>Genome Assemblies of Three Soil-Associated Devosia species: D. insulae, D. limi, and D. soli.</title>
        <authorList>
            <person name="Hassan Y.I."/>
            <person name="Lepp D."/>
            <person name="Zhou T."/>
        </authorList>
    </citation>
    <scope>NUCLEOTIDE SEQUENCE [LARGE SCALE GENOMIC DNA]</scope>
    <source>
        <strain evidence="3 4">DS-56</strain>
    </source>
</reference>
<evidence type="ECO:0000256" key="1">
    <source>
        <dbReference type="SAM" id="Phobius"/>
    </source>
</evidence>
<feature type="transmembrane region" description="Helical" evidence="1">
    <location>
        <begin position="29"/>
        <end position="50"/>
    </location>
</feature>
<dbReference type="AlphaFoldDB" id="A0A1E5XSZ0"/>
<gene>
    <name evidence="3" type="ORF">VW23_015030</name>
</gene>